<dbReference type="GO" id="GO:0006313">
    <property type="term" value="P:DNA transposition"/>
    <property type="evidence" value="ECO:0007669"/>
    <property type="project" value="UniProtKB-UniRule"/>
</dbReference>
<proteinExistence type="inferred from homology"/>
<evidence type="ECO:0000256" key="1">
    <source>
        <dbReference type="ARBA" id="ARBA00002190"/>
    </source>
</evidence>
<evidence type="ECO:0000256" key="4">
    <source>
        <dbReference type="ARBA" id="ARBA00023125"/>
    </source>
</evidence>
<evidence type="ECO:0000256" key="3">
    <source>
        <dbReference type="ARBA" id="ARBA00022578"/>
    </source>
</evidence>
<dbReference type="PANTHER" id="PTHR33217:SF8">
    <property type="entry name" value="MUTATOR FAMILY TRANSPOSASE"/>
    <property type="match status" value="1"/>
</dbReference>
<dbReference type="GO" id="GO:0004803">
    <property type="term" value="F:transposase activity"/>
    <property type="evidence" value="ECO:0007669"/>
    <property type="project" value="UniProtKB-UniRule"/>
</dbReference>
<comment type="caution">
    <text evidence="8">The sequence shown here is derived from an EMBL/GenBank/DDBJ whole genome shotgun (WGS) entry which is preliminary data.</text>
</comment>
<evidence type="ECO:0000256" key="2">
    <source>
        <dbReference type="ARBA" id="ARBA00010961"/>
    </source>
</evidence>
<evidence type="ECO:0000256" key="7">
    <source>
        <dbReference type="SAM" id="MobiDB-lite"/>
    </source>
</evidence>
<dbReference type="EMBL" id="NAEP01000018">
    <property type="protein sequence ID" value="PDQ36256.1"/>
    <property type="molecule type" value="Genomic_DNA"/>
</dbReference>
<evidence type="ECO:0000313" key="9">
    <source>
        <dbReference type="Proteomes" id="UP000219994"/>
    </source>
</evidence>
<dbReference type="PANTHER" id="PTHR33217">
    <property type="entry name" value="TRANSPOSASE FOR INSERTION SEQUENCE ELEMENT IS1081"/>
    <property type="match status" value="1"/>
</dbReference>
<evidence type="ECO:0000256" key="6">
    <source>
        <dbReference type="RuleBase" id="RU365089"/>
    </source>
</evidence>
<sequence length="153" mass="16830">MGVTTAGERDILGIWAGEGGEGARFWLSVLTELKNRGIEEVCIVVCDSLKGATGVDHYDVGARDRADLHHSPDLQHVQVRVTEVLGPDHPRPTAGLHSADRGYRESEVRGVREEVGEHVSRDLQALEERPERAHPVPGLRGPDPPHHLLNEHD</sequence>
<comment type="function">
    <text evidence="1 6">Required for the transposition of the insertion element.</text>
</comment>
<keyword evidence="3 6" id="KW-0815">Transposition</keyword>
<accession>A0A2A6FUF0</accession>
<organism evidence="8 9">
    <name type="scientific">Candidatus Lumbricidiphila eiseniae</name>
    <dbReference type="NCBI Taxonomy" id="1969409"/>
    <lineage>
        <taxon>Bacteria</taxon>
        <taxon>Bacillati</taxon>
        <taxon>Actinomycetota</taxon>
        <taxon>Actinomycetes</taxon>
        <taxon>Micrococcales</taxon>
        <taxon>Microbacteriaceae</taxon>
        <taxon>Candidatus Lumbricidiphila</taxon>
    </lineage>
</organism>
<dbReference type="GO" id="GO:0003677">
    <property type="term" value="F:DNA binding"/>
    <property type="evidence" value="ECO:0007669"/>
    <property type="project" value="UniProtKB-UniRule"/>
</dbReference>
<dbReference type="Pfam" id="PF00872">
    <property type="entry name" value="Transposase_mut"/>
    <property type="match status" value="1"/>
</dbReference>
<dbReference type="AlphaFoldDB" id="A0A2A6FUF0"/>
<evidence type="ECO:0000256" key="5">
    <source>
        <dbReference type="ARBA" id="ARBA00023172"/>
    </source>
</evidence>
<feature type="compositionally biased region" description="Basic and acidic residues" evidence="7">
    <location>
        <begin position="143"/>
        <end position="153"/>
    </location>
</feature>
<dbReference type="Proteomes" id="UP000219994">
    <property type="component" value="Unassembled WGS sequence"/>
</dbReference>
<evidence type="ECO:0000313" key="8">
    <source>
        <dbReference type="EMBL" id="PDQ36256.1"/>
    </source>
</evidence>
<feature type="region of interest" description="Disordered" evidence="7">
    <location>
        <begin position="85"/>
        <end position="153"/>
    </location>
</feature>
<keyword evidence="6" id="KW-0814">Transposable element</keyword>
<dbReference type="InterPro" id="IPR001207">
    <property type="entry name" value="Transposase_mutator"/>
</dbReference>
<gene>
    <name evidence="8" type="ORF">B5766_01430</name>
</gene>
<keyword evidence="4 6" id="KW-0238">DNA-binding</keyword>
<feature type="compositionally biased region" description="Basic and acidic residues" evidence="7">
    <location>
        <begin position="98"/>
        <end position="134"/>
    </location>
</feature>
<reference evidence="9" key="1">
    <citation type="submission" date="2017-03" db="EMBL/GenBank/DDBJ databases">
        <authorList>
            <person name="Lund M.B."/>
        </authorList>
    </citation>
    <scope>NUCLEOTIDE SEQUENCE [LARGE SCALE GENOMIC DNA]</scope>
</reference>
<name>A0A2A6FUF0_9MICO</name>
<keyword evidence="5 6" id="KW-0233">DNA recombination</keyword>
<comment type="similarity">
    <text evidence="2 6">Belongs to the transposase mutator family.</text>
</comment>
<protein>
    <recommendedName>
        <fullName evidence="6">Mutator family transposase</fullName>
    </recommendedName>
</protein>